<dbReference type="Pfam" id="PF00990">
    <property type="entry name" value="GGDEF"/>
    <property type="match status" value="1"/>
</dbReference>
<dbReference type="RefSeq" id="WP_275712644.1">
    <property type="nucleotide sequence ID" value="NZ_JAKLTN010000010.1"/>
</dbReference>
<dbReference type="InterPro" id="IPR001633">
    <property type="entry name" value="EAL_dom"/>
</dbReference>
<feature type="modified residue" description="4-aspartylphosphate" evidence="1">
    <location>
        <position position="77"/>
    </location>
</feature>
<gene>
    <name evidence="7" type="ORF">LZ012_19485</name>
</gene>
<dbReference type="SMART" id="SM00267">
    <property type="entry name" value="GGDEF"/>
    <property type="match status" value="1"/>
</dbReference>
<keyword evidence="1" id="KW-0597">Phosphoprotein</keyword>
<feature type="domain" description="GGDEF" evidence="6">
    <location>
        <begin position="454"/>
        <end position="587"/>
    </location>
</feature>
<dbReference type="CDD" id="cd00130">
    <property type="entry name" value="PAS"/>
    <property type="match status" value="2"/>
</dbReference>
<dbReference type="PROSITE" id="PS50887">
    <property type="entry name" value="GGDEF"/>
    <property type="match status" value="1"/>
</dbReference>
<dbReference type="CDD" id="cd19920">
    <property type="entry name" value="REC_PA4781-like"/>
    <property type="match status" value="1"/>
</dbReference>
<dbReference type="Pfam" id="PF00563">
    <property type="entry name" value="EAL"/>
    <property type="match status" value="1"/>
</dbReference>
<dbReference type="PROSITE" id="PS50883">
    <property type="entry name" value="EAL"/>
    <property type="match status" value="1"/>
</dbReference>
<evidence type="ECO:0000259" key="4">
    <source>
        <dbReference type="PROSITE" id="PS50113"/>
    </source>
</evidence>
<dbReference type="Gene3D" id="3.20.20.450">
    <property type="entry name" value="EAL domain"/>
    <property type="match status" value="1"/>
</dbReference>
<dbReference type="NCBIfam" id="TIGR00254">
    <property type="entry name" value="GGDEF"/>
    <property type="match status" value="1"/>
</dbReference>
<dbReference type="SUPFAM" id="SSF55073">
    <property type="entry name" value="Nucleotide cyclase"/>
    <property type="match status" value="1"/>
</dbReference>
<dbReference type="Proteomes" id="UP001165384">
    <property type="component" value="Unassembled WGS sequence"/>
</dbReference>
<dbReference type="Gene3D" id="3.30.450.20">
    <property type="entry name" value="PAS domain"/>
    <property type="match status" value="2"/>
</dbReference>
<feature type="domain" description="PAC" evidence="4">
    <location>
        <begin position="370"/>
        <end position="422"/>
    </location>
</feature>
<name>A0ABS9K7N2_9RHOO</name>
<dbReference type="EMBL" id="JAKLTN010000010">
    <property type="protein sequence ID" value="MCG2579178.1"/>
    <property type="molecule type" value="Genomic_DNA"/>
</dbReference>
<dbReference type="InterPro" id="IPR029787">
    <property type="entry name" value="Nucleotide_cyclase"/>
</dbReference>
<dbReference type="InterPro" id="IPR001789">
    <property type="entry name" value="Sig_transdc_resp-reg_receiver"/>
</dbReference>
<dbReference type="SMART" id="SM00448">
    <property type="entry name" value="REC"/>
    <property type="match status" value="2"/>
</dbReference>
<dbReference type="PROSITE" id="PS50113">
    <property type="entry name" value="PAC"/>
    <property type="match status" value="2"/>
</dbReference>
<dbReference type="InterPro" id="IPR052155">
    <property type="entry name" value="Biofilm_reg_signaling"/>
</dbReference>
<dbReference type="CDD" id="cd17569">
    <property type="entry name" value="REC_HupR-like"/>
    <property type="match status" value="1"/>
</dbReference>
<feature type="domain" description="EAL" evidence="5">
    <location>
        <begin position="596"/>
        <end position="850"/>
    </location>
</feature>
<dbReference type="InterPro" id="IPR001610">
    <property type="entry name" value="PAC"/>
</dbReference>
<dbReference type="Pfam" id="PF08447">
    <property type="entry name" value="PAS_3"/>
    <property type="match status" value="1"/>
</dbReference>
<evidence type="ECO:0000259" key="6">
    <source>
        <dbReference type="PROSITE" id="PS50887"/>
    </source>
</evidence>
<feature type="modified residue" description="4-aspartylphosphate" evidence="1">
    <location>
        <position position="913"/>
    </location>
</feature>
<dbReference type="Gene3D" id="3.40.50.2300">
    <property type="match status" value="2"/>
</dbReference>
<dbReference type="SUPFAM" id="SSF55785">
    <property type="entry name" value="PYP-like sensor domain (PAS domain)"/>
    <property type="match status" value="2"/>
</dbReference>
<dbReference type="InterPro" id="IPR011006">
    <property type="entry name" value="CheY-like_superfamily"/>
</dbReference>
<dbReference type="NCBIfam" id="TIGR00229">
    <property type="entry name" value="sensory_box"/>
    <property type="match status" value="2"/>
</dbReference>
<dbReference type="SMART" id="SM00091">
    <property type="entry name" value="PAS"/>
    <property type="match status" value="2"/>
</dbReference>
<dbReference type="PROSITE" id="PS50110">
    <property type="entry name" value="RESPONSE_REGULATORY"/>
    <property type="match status" value="2"/>
</dbReference>
<keyword evidence="8" id="KW-1185">Reference proteome</keyword>
<dbReference type="PANTHER" id="PTHR44757">
    <property type="entry name" value="DIGUANYLATE CYCLASE DGCP"/>
    <property type="match status" value="1"/>
</dbReference>
<accession>A0ABS9K7N2</accession>
<dbReference type="InterPro" id="IPR000700">
    <property type="entry name" value="PAS-assoc_C"/>
</dbReference>
<evidence type="ECO:0000313" key="7">
    <source>
        <dbReference type="EMBL" id="MCG2579178.1"/>
    </source>
</evidence>
<protein>
    <submittedName>
        <fullName evidence="7">EAL domain-containing protein</fullName>
    </submittedName>
</protein>
<dbReference type="SUPFAM" id="SSF52172">
    <property type="entry name" value="CheY-like"/>
    <property type="match status" value="2"/>
</dbReference>
<evidence type="ECO:0000256" key="1">
    <source>
        <dbReference type="PROSITE-ProRule" id="PRU00169"/>
    </source>
</evidence>
<feature type="domain" description="PAC" evidence="4">
    <location>
        <begin position="247"/>
        <end position="300"/>
    </location>
</feature>
<dbReference type="InterPro" id="IPR000160">
    <property type="entry name" value="GGDEF_dom"/>
</dbReference>
<dbReference type="InterPro" id="IPR013655">
    <property type="entry name" value="PAS_fold_3"/>
</dbReference>
<dbReference type="PROSITE" id="PS50112">
    <property type="entry name" value="PAS"/>
    <property type="match status" value="1"/>
</dbReference>
<proteinExistence type="predicted"/>
<dbReference type="Pfam" id="PF13426">
    <property type="entry name" value="PAS_9"/>
    <property type="match status" value="1"/>
</dbReference>
<dbReference type="Gene3D" id="2.10.70.100">
    <property type="match status" value="1"/>
</dbReference>
<dbReference type="CDD" id="cd01948">
    <property type="entry name" value="EAL"/>
    <property type="match status" value="1"/>
</dbReference>
<feature type="domain" description="Response regulatory" evidence="2">
    <location>
        <begin position="864"/>
        <end position="979"/>
    </location>
</feature>
<dbReference type="PANTHER" id="PTHR44757:SF2">
    <property type="entry name" value="BIOFILM ARCHITECTURE MAINTENANCE PROTEIN MBAA"/>
    <property type="match status" value="1"/>
</dbReference>
<dbReference type="Gene3D" id="3.30.70.270">
    <property type="match status" value="1"/>
</dbReference>
<evidence type="ECO:0000259" key="3">
    <source>
        <dbReference type="PROSITE" id="PS50112"/>
    </source>
</evidence>
<feature type="domain" description="PAS" evidence="3">
    <location>
        <begin position="304"/>
        <end position="343"/>
    </location>
</feature>
<reference evidence="7" key="1">
    <citation type="submission" date="2022-01" db="EMBL/GenBank/DDBJ databases">
        <authorList>
            <person name="Jo J.-H."/>
            <person name="Im W.-T."/>
        </authorList>
    </citation>
    <scope>NUCLEOTIDE SEQUENCE</scope>
    <source>
        <strain evidence="7">XY25</strain>
    </source>
</reference>
<dbReference type="CDD" id="cd01949">
    <property type="entry name" value="GGDEF"/>
    <property type="match status" value="1"/>
</dbReference>
<organism evidence="7 8">
    <name type="scientific">Dechloromonas hankyongensis</name>
    <dbReference type="NCBI Taxonomy" id="2908002"/>
    <lineage>
        <taxon>Bacteria</taxon>
        <taxon>Pseudomonadati</taxon>
        <taxon>Pseudomonadota</taxon>
        <taxon>Betaproteobacteria</taxon>
        <taxon>Rhodocyclales</taxon>
        <taxon>Azonexaceae</taxon>
        <taxon>Dechloromonas</taxon>
    </lineage>
</organism>
<sequence length="994" mass="110450">MSSAAWEPSSDKPTGRKFVFSNGQPPLILVVDDLPDNLATLAEMVHLEGAEVRVANSGAVALRYARLEPRPDLILLDIMMPDMDGHAVLEALKKDDKTRHIPVIFVTALGDQIDEQRGLDEGAADYITKPVKNAVLIARVRAQLELKQARDLQATQQQWLEDEVQRRVSENAQLATRLQLALESSGFGIWELDHASGRLEWNASLNSLFGLDSGPQALSEMLARVHPEDQARAEQSFSRLHTERGVVPAEYRIRHQDGRWIWIECRGKVVRHTTQGDAERSVGTLTDITPRKAAEADRLLTGMVFQRIRDGICITDAQSNILLVNEAFCQVTGYQNGEVIGRTPALLKSGVHSAAFYQDIWNKLNLYGNWQGEITNRRKDGSLYTEWLNVSALNNPDGGATHFVAIFSDLSERQEAAERIQYLSSYDSLTGLPNRSLFADRLEQSLMSARRFERGTAVILLDLDRFRVINDTLGPPTGDEVLIEVARRLSLQVREGDTVGRRGGNEFGFVMGSLGHERDAISLAQRMLEAISVPVMVNGQAVTITASIGISVAPKNGEGSADLLKCADIALLRAKEGGRNTFRFYSPEMDADAARRLGLEVALRGALEREEMSVYYQPQISLDSGQMLGMEALLRWNNPDFGQVSPLEFIAIAEENGLIIPIGEWVLRTACQQTKAWRDLGLVPLRVAVNLSARQFRQPNLIAMVRNVLAETGLPAAALELEITENAFIDDVDQAVSICRELKQLGVKLSLDDFGTGYSSLAYVSRFPFDKIKIDQSFVRDIIENPVNAAIATAAIVMARSLNLSVLAEGVETEAQAKFLRGRHCDSMQGYLFSRPLPADQFAPLLLGTKNLPIFDEEREHAHTLMLVDDEPNILNSLSRLLRREGYHIMTAESPAEAFEKLAVTPAQVVISDQRMPTMSGTEFLSRVRQLYPDTVRMVLTGYTDLDSVTGAINRGAVYKFLTKPWDDDQLREQIREAFRMVKNIQGRDTPPPA</sequence>
<dbReference type="Pfam" id="PF00072">
    <property type="entry name" value="Response_reg"/>
    <property type="match status" value="2"/>
</dbReference>
<comment type="caution">
    <text evidence="7">The sequence shown here is derived from an EMBL/GenBank/DDBJ whole genome shotgun (WGS) entry which is preliminary data.</text>
</comment>
<dbReference type="InterPro" id="IPR035919">
    <property type="entry name" value="EAL_sf"/>
</dbReference>
<evidence type="ECO:0000259" key="2">
    <source>
        <dbReference type="PROSITE" id="PS50110"/>
    </source>
</evidence>
<dbReference type="SUPFAM" id="SSF141868">
    <property type="entry name" value="EAL domain-like"/>
    <property type="match status" value="1"/>
</dbReference>
<dbReference type="InterPro" id="IPR035965">
    <property type="entry name" value="PAS-like_dom_sf"/>
</dbReference>
<dbReference type="SMART" id="SM00052">
    <property type="entry name" value="EAL"/>
    <property type="match status" value="1"/>
</dbReference>
<dbReference type="InterPro" id="IPR000014">
    <property type="entry name" value="PAS"/>
</dbReference>
<feature type="domain" description="Response regulatory" evidence="2">
    <location>
        <begin position="27"/>
        <end position="144"/>
    </location>
</feature>
<evidence type="ECO:0000259" key="5">
    <source>
        <dbReference type="PROSITE" id="PS50883"/>
    </source>
</evidence>
<dbReference type="InterPro" id="IPR043128">
    <property type="entry name" value="Rev_trsase/Diguanyl_cyclase"/>
</dbReference>
<dbReference type="SMART" id="SM00086">
    <property type="entry name" value="PAC"/>
    <property type="match status" value="2"/>
</dbReference>
<evidence type="ECO:0000313" key="8">
    <source>
        <dbReference type="Proteomes" id="UP001165384"/>
    </source>
</evidence>